<evidence type="ECO:0000259" key="5">
    <source>
        <dbReference type="PROSITE" id="PS50850"/>
    </source>
</evidence>
<dbReference type="InterPro" id="IPR020846">
    <property type="entry name" value="MFS_dom"/>
</dbReference>
<feature type="transmembrane region" description="Helical" evidence="4">
    <location>
        <begin position="370"/>
        <end position="388"/>
    </location>
</feature>
<dbReference type="GO" id="GO:0022857">
    <property type="term" value="F:transmembrane transporter activity"/>
    <property type="evidence" value="ECO:0007669"/>
    <property type="project" value="InterPro"/>
</dbReference>
<dbReference type="PANTHER" id="PTHR23518:SF2">
    <property type="entry name" value="MAJOR FACILITATOR SUPERFAMILY TRANSPORTER"/>
    <property type="match status" value="1"/>
</dbReference>
<evidence type="ECO:0000256" key="3">
    <source>
        <dbReference type="ARBA" id="ARBA00023136"/>
    </source>
</evidence>
<name>A0A7I9VQE5_9BACT</name>
<evidence type="ECO:0000256" key="2">
    <source>
        <dbReference type="ARBA" id="ARBA00022989"/>
    </source>
</evidence>
<evidence type="ECO:0000256" key="4">
    <source>
        <dbReference type="SAM" id="Phobius"/>
    </source>
</evidence>
<dbReference type="PROSITE" id="PS50850">
    <property type="entry name" value="MFS"/>
    <property type="match status" value="1"/>
</dbReference>
<keyword evidence="7" id="KW-1185">Reference proteome</keyword>
<dbReference type="Pfam" id="PF07690">
    <property type="entry name" value="MFS_1"/>
    <property type="match status" value="1"/>
</dbReference>
<proteinExistence type="predicted"/>
<dbReference type="Proteomes" id="UP000503640">
    <property type="component" value="Unassembled WGS sequence"/>
</dbReference>
<organism evidence="6 7">
    <name type="scientific">Anaeromyxobacter diazotrophicus</name>
    <dbReference type="NCBI Taxonomy" id="2590199"/>
    <lineage>
        <taxon>Bacteria</taxon>
        <taxon>Pseudomonadati</taxon>
        <taxon>Myxococcota</taxon>
        <taxon>Myxococcia</taxon>
        <taxon>Myxococcales</taxon>
        <taxon>Cystobacterineae</taxon>
        <taxon>Anaeromyxobacteraceae</taxon>
        <taxon>Anaeromyxobacter</taxon>
    </lineage>
</organism>
<keyword evidence="1 4" id="KW-0812">Transmembrane</keyword>
<dbReference type="SUPFAM" id="SSF103473">
    <property type="entry name" value="MFS general substrate transporter"/>
    <property type="match status" value="1"/>
</dbReference>
<feature type="transmembrane region" description="Helical" evidence="4">
    <location>
        <begin position="275"/>
        <end position="292"/>
    </location>
</feature>
<protein>
    <submittedName>
        <fullName evidence="6">MFS transporter</fullName>
    </submittedName>
</protein>
<dbReference type="PANTHER" id="PTHR23518">
    <property type="entry name" value="C-METHYLTRANSFERASE"/>
    <property type="match status" value="1"/>
</dbReference>
<gene>
    <name evidence="6" type="ORF">AMYX_30500</name>
</gene>
<comment type="caution">
    <text evidence="6">The sequence shown here is derived from an EMBL/GenBank/DDBJ whole genome shotgun (WGS) entry which is preliminary data.</text>
</comment>
<dbReference type="EMBL" id="BJTG01000007">
    <property type="protein sequence ID" value="GEJ58309.1"/>
    <property type="molecule type" value="Genomic_DNA"/>
</dbReference>
<keyword evidence="3 4" id="KW-0472">Membrane</keyword>
<keyword evidence="2 4" id="KW-1133">Transmembrane helix</keyword>
<evidence type="ECO:0000256" key="1">
    <source>
        <dbReference type="ARBA" id="ARBA00022692"/>
    </source>
</evidence>
<reference evidence="7" key="1">
    <citation type="journal article" date="2020" name="Appl. Environ. Microbiol.">
        <title>Diazotrophic Anaeromyxobacter Isolates from Soils.</title>
        <authorList>
            <person name="Masuda Y."/>
            <person name="Yamanaka H."/>
            <person name="Xu Z.X."/>
            <person name="Shiratori Y."/>
            <person name="Aono T."/>
            <person name="Amachi S."/>
            <person name="Senoo K."/>
            <person name="Itoh H."/>
        </authorList>
    </citation>
    <scope>NUCLEOTIDE SEQUENCE [LARGE SCALE GENOMIC DNA]</scope>
    <source>
        <strain evidence="7">R267</strain>
    </source>
</reference>
<accession>A0A7I9VQE5</accession>
<feature type="transmembrane region" description="Helical" evidence="4">
    <location>
        <begin position="162"/>
        <end position="182"/>
    </location>
</feature>
<feature type="transmembrane region" description="Helical" evidence="4">
    <location>
        <begin position="213"/>
        <end position="234"/>
    </location>
</feature>
<sequence>MVWLLGFASFANDVSSEAIFPLLPLYLAELGGGVGLLGLIEGSADAVSSGVKVLAGRWSDRGPRRLLVVGGYGLPALARAGIAAALAPWHVLLARLTDRVGKGIRSGPRDALLADAVAEESAGRAFGVQRSLDHLGAAVGPLVASGLLLALAALPQERALRATFAVAAALGLVAPALVLLGLRPGGSSTSTATATGKRNANADAADRPLSGAFWRYLACAAIFALANSSDAFLLRKAHDVGYTAAQVPLLWFGHHLVKALAGAPGGALSDRLPRAWVVAGGWVAYGLAYLGFSAANARWQVAALFGFYALYHGLAEAAERALVADAADRGARGRAYGWYHGVTGAVALPASVLTGWLWSTRGAGEALATSGALALLAAGVLTLSAWGGRLGRAA</sequence>
<evidence type="ECO:0000313" key="6">
    <source>
        <dbReference type="EMBL" id="GEJ58309.1"/>
    </source>
</evidence>
<dbReference type="AlphaFoldDB" id="A0A7I9VQE5"/>
<dbReference type="Gene3D" id="1.20.1250.20">
    <property type="entry name" value="MFS general substrate transporter like domains"/>
    <property type="match status" value="2"/>
</dbReference>
<evidence type="ECO:0000313" key="7">
    <source>
        <dbReference type="Proteomes" id="UP000503640"/>
    </source>
</evidence>
<dbReference type="CDD" id="cd17370">
    <property type="entry name" value="MFS_MJ1317_like"/>
    <property type="match status" value="1"/>
</dbReference>
<feature type="transmembrane region" description="Helical" evidence="4">
    <location>
        <begin position="336"/>
        <end position="358"/>
    </location>
</feature>
<feature type="transmembrane region" description="Helical" evidence="4">
    <location>
        <begin position="66"/>
        <end position="89"/>
    </location>
</feature>
<dbReference type="InterPro" id="IPR036259">
    <property type="entry name" value="MFS_trans_sf"/>
</dbReference>
<feature type="transmembrane region" description="Helical" evidence="4">
    <location>
        <begin position="135"/>
        <end position="155"/>
    </location>
</feature>
<feature type="domain" description="Major facilitator superfamily (MFS) profile" evidence="5">
    <location>
        <begin position="1"/>
        <end position="389"/>
    </location>
</feature>
<dbReference type="InterPro" id="IPR011701">
    <property type="entry name" value="MFS"/>
</dbReference>
<dbReference type="RefSeq" id="WP_176066725.1">
    <property type="nucleotide sequence ID" value="NZ_BJTG01000007.1"/>
</dbReference>
<feature type="transmembrane region" description="Helical" evidence="4">
    <location>
        <begin position="298"/>
        <end position="315"/>
    </location>
</feature>